<dbReference type="Gene3D" id="3.90.1150.10">
    <property type="entry name" value="Aspartate Aminotransferase, domain 1"/>
    <property type="match status" value="1"/>
</dbReference>
<dbReference type="Pfam" id="PF03711">
    <property type="entry name" value="OKR_DC_1_C"/>
    <property type="match status" value="1"/>
</dbReference>
<organism evidence="7 8">
    <name type="scientific">Peribacillus asahii</name>
    <dbReference type="NCBI Taxonomy" id="228899"/>
    <lineage>
        <taxon>Bacteria</taxon>
        <taxon>Bacillati</taxon>
        <taxon>Bacillota</taxon>
        <taxon>Bacilli</taxon>
        <taxon>Bacillales</taxon>
        <taxon>Bacillaceae</taxon>
        <taxon>Peribacillus</taxon>
    </lineage>
</organism>
<evidence type="ECO:0000256" key="4">
    <source>
        <dbReference type="ARBA" id="ARBA00022898"/>
    </source>
</evidence>
<evidence type="ECO:0000256" key="3">
    <source>
        <dbReference type="ARBA" id="ARBA00022793"/>
    </source>
</evidence>
<protein>
    <submittedName>
        <fullName evidence="7">Arginine decarboxylase</fullName>
    </submittedName>
</protein>
<dbReference type="GO" id="GO:0016831">
    <property type="term" value="F:carboxy-lyase activity"/>
    <property type="evidence" value="ECO:0007669"/>
    <property type="project" value="UniProtKB-KW"/>
</dbReference>
<dbReference type="PANTHER" id="PTHR43277:SF4">
    <property type="entry name" value="ARGININE DECARBOXYLASE"/>
    <property type="match status" value="1"/>
</dbReference>
<dbReference type="AlphaFoldDB" id="A0A3Q9RMD2"/>
<dbReference type="Proteomes" id="UP000283095">
    <property type="component" value="Chromosome"/>
</dbReference>
<keyword evidence="5" id="KW-0456">Lyase</keyword>
<keyword evidence="3" id="KW-0210">Decarboxylase</keyword>
<dbReference type="CDD" id="cd00615">
    <property type="entry name" value="Orn_deC_like"/>
    <property type="match status" value="1"/>
</dbReference>
<comment type="similarity">
    <text evidence="2">Belongs to the Orn/Lys/Arg decarboxylase class-I family.</text>
</comment>
<comment type="cofactor">
    <cofactor evidence="1">
        <name>pyridoxal 5'-phosphate</name>
        <dbReference type="ChEBI" id="CHEBI:597326"/>
    </cofactor>
</comment>
<dbReference type="InterPro" id="IPR036633">
    <property type="entry name" value="Prn/Lys/Arg_de-COase_C_sf"/>
</dbReference>
<dbReference type="EMBL" id="CP026095">
    <property type="protein sequence ID" value="AZV42110.1"/>
    <property type="molecule type" value="Genomic_DNA"/>
</dbReference>
<accession>A0A3Q9RMD2</accession>
<proteinExistence type="inferred from homology"/>
<evidence type="ECO:0000256" key="2">
    <source>
        <dbReference type="ARBA" id="ARBA00010671"/>
    </source>
</evidence>
<dbReference type="SUPFAM" id="SSF55904">
    <property type="entry name" value="Ornithine decarboxylase C-terminal domain"/>
    <property type="match status" value="1"/>
</dbReference>
<dbReference type="InterPro" id="IPR015421">
    <property type="entry name" value="PyrdxlP-dep_Trfase_major"/>
</dbReference>
<sequence length="510" mass="56514">MFYAKFTLIKKWGQKELSQYETPLYTGLIDHAKKNPIQFHIPGHKKGNGMDPEFREFIGENALSIDLINIAPLDDLHRPKGIIKQAQDLAAEAFGADHTFFSVQGTSGAIMTMVMTVCGPGDKIIVPRNVHKSVMSAIVFSGAVPIFINPEIDKNLGISHGITIDQVEKTLQEHPDAKGLLVINPTYFGIAADLKRIVETAHSYNVPVLVDEAHGVHIHFHDELPLSAMQAGADMAATSVHKLGGSMTQSSILNVKEGLIPVNRVQSILSMLTTTSTSYILLASLDTARKQLATRGREMIDETIKLANYTRDAINEISFLYCVGKEILGKKATYNYDPTKLIISIKDLGITGYDVEKWLREKHNIEVELSDLYNILCLVTPGDTKADADSLIFALQDLAEQFKGEANENDPVRVILPNTPNLACTPRDAFYAETEVVPIEESINRISAEFIMVYPPGIPIFIPGEMITVENITYIQKNIEAGLPVQGPEDPEIKFLRVIKKQQPRKSWLT</sequence>
<dbReference type="PANTHER" id="PTHR43277">
    <property type="entry name" value="ARGININE DECARBOXYLASE"/>
    <property type="match status" value="1"/>
</dbReference>
<evidence type="ECO:0000313" key="7">
    <source>
        <dbReference type="EMBL" id="AZV42110.1"/>
    </source>
</evidence>
<reference evidence="7 8" key="1">
    <citation type="submission" date="2018-01" db="EMBL/GenBank/DDBJ databases">
        <title>Bacillus asahii Genome sequencing and assembly.</title>
        <authorList>
            <person name="Jiang H."/>
            <person name="Feng Y."/>
            <person name="Zhao F."/>
            <person name="Lin X."/>
        </authorList>
    </citation>
    <scope>NUCLEOTIDE SEQUENCE [LARGE SCALE GENOMIC DNA]</scope>
    <source>
        <strain evidence="7 8">OM18</strain>
    </source>
</reference>
<dbReference type="SUPFAM" id="SSF53383">
    <property type="entry name" value="PLP-dependent transferases"/>
    <property type="match status" value="1"/>
</dbReference>
<feature type="domain" description="Orn/Lys/Arg decarboxylases family 1 pyridoxal-P attachment site" evidence="6">
    <location>
        <begin position="237"/>
        <end position="251"/>
    </location>
</feature>
<gene>
    <name evidence="7" type="ORF">BAOM_1500</name>
</gene>
<keyword evidence="4" id="KW-0663">Pyridoxal phosphate</keyword>
<evidence type="ECO:0000313" key="8">
    <source>
        <dbReference type="Proteomes" id="UP000283095"/>
    </source>
</evidence>
<evidence type="ECO:0000259" key="6">
    <source>
        <dbReference type="PROSITE" id="PS00703"/>
    </source>
</evidence>
<dbReference type="PROSITE" id="PS00703">
    <property type="entry name" value="OKR_DC_1"/>
    <property type="match status" value="1"/>
</dbReference>
<name>A0A3Q9RMD2_9BACI</name>
<dbReference type="InterPro" id="IPR052357">
    <property type="entry name" value="Orn_Lys_Arg_decarboxylase-I"/>
</dbReference>
<dbReference type="Gene3D" id="3.40.640.10">
    <property type="entry name" value="Type I PLP-dependent aspartate aminotransferase-like (Major domain)"/>
    <property type="match status" value="1"/>
</dbReference>
<evidence type="ECO:0000256" key="1">
    <source>
        <dbReference type="ARBA" id="ARBA00001933"/>
    </source>
</evidence>
<evidence type="ECO:0000256" key="5">
    <source>
        <dbReference type="ARBA" id="ARBA00023239"/>
    </source>
</evidence>
<dbReference type="Pfam" id="PF01276">
    <property type="entry name" value="OKR_DC_1"/>
    <property type="match status" value="1"/>
</dbReference>
<dbReference type="InterPro" id="IPR008286">
    <property type="entry name" value="Prn/Lys/Arg_de-COase_C"/>
</dbReference>
<dbReference type="KEGG" id="pasa:BAOM_1500"/>
<dbReference type="InterPro" id="IPR015422">
    <property type="entry name" value="PyrdxlP-dep_Trfase_small"/>
</dbReference>
<dbReference type="Gene3D" id="3.90.105.10">
    <property type="entry name" value="Molybdopterin biosynthesis moea protein, domain 2"/>
    <property type="match status" value="1"/>
</dbReference>
<dbReference type="InterPro" id="IPR000310">
    <property type="entry name" value="Orn/Lys/Arg_deCO2ase_major_dom"/>
</dbReference>
<dbReference type="InterPro" id="IPR015424">
    <property type="entry name" value="PyrdxlP-dep_Trfase"/>
</dbReference>